<accession>A0A2R4SZ05</accession>
<proteinExistence type="predicted"/>
<dbReference type="EMBL" id="CP026304">
    <property type="protein sequence ID" value="AVZ72074.1"/>
    <property type="molecule type" value="Genomic_DNA"/>
</dbReference>
<dbReference type="GeneID" id="55655112"/>
<name>A0A2R4SZ05_9ACTN</name>
<dbReference type="Proteomes" id="UP000244201">
    <property type="component" value="Chromosome"/>
</dbReference>
<evidence type="ECO:0000313" key="1">
    <source>
        <dbReference type="EMBL" id="AVZ72074.1"/>
    </source>
</evidence>
<dbReference type="KEGG" id="slk:SLUN_07535"/>
<organism evidence="1 2">
    <name type="scientific">Streptomyces lunaelactis</name>
    <dbReference type="NCBI Taxonomy" id="1535768"/>
    <lineage>
        <taxon>Bacteria</taxon>
        <taxon>Bacillati</taxon>
        <taxon>Actinomycetota</taxon>
        <taxon>Actinomycetes</taxon>
        <taxon>Kitasatosporales</taxon>
        <taxon>Streptomycetaceae</taxon>
        <taxon>Streptomyces</taxon>
    </lineage>
</organism>
<dbReference type="RefSeq" id="WP_108147757.1">
    <property type="nucleotide sequence ID" value="NZ_CP026304.1"/>
</dbReference>
<sequence length="184" mass="20349">MNGEKFPGAAAHIWLMWNKANFPYGNKKGGKPLTYLGNKMNLDGTKKPKTENRSKICGSSFTKYAGTGLFSDKWGTTDAISCDEFAFANSYQSAGTPTANGGTNPVTTNGKECIQTYLKRNSDDSMTLLLRPDAPIPTWNEPCGRSSMSNWQNTQSMQPFGTFITNQRLIQDDDYWVELSGFTP</sequence>
<protein>
    <submittedName>
        <fullName evidence="1">Uncharacterized protein</fullName>
    </submittedName>
</protein>
<gene>
    <name evidence="1" type="ORF">SLUN_07535</name>
</gene>
<dbReference type="AlphaFoldDB" id="A0A2R4SZ05"/>
<evidence type="ECO:0000313" key="2">
    <source>
        <dbReference type="Proteomes" id="UP000244201"/>
    </source>
</evidence>
<dbReference type="OrthoDB" id="5994822at2"/>
<keyword evidence="2" id="KW-1185">Reference proteome</keyword>
<reference evidence="1 2" key="1">
    <citation type="submission" date="2018-01" db="EMBL/GenBank/DDBJ databases">
        <title>Complete genome sequence of Streptomyces lunaelactis MM109T, a Ferroverdin A producer isolated from cave moonmilk deposits.</title>
        <authorList>
            <person name="Naome A."/>
            <person name="Martinet L."/>
            <person name="Maciejewska M."/>
            <person name="Anderssen S."/>
            <person name="Adam D."/>
            <person name="Tenconi E."/>
            <person name="Deflandre B."/>
            <person name="Arguelles-Arias A."/>
            <person name="Calusinska M."/>
            <person name="Copieters W."/>
            <person name="Karim L."/>
            <person name="Hanikenne M."/>
            <person name="Baurain D."/>
            <person name="van Wezel G."/>
            <person name="Smargiasso N."/>
            <person name="de Pauw E."/>
            <person name="Delfosse P."/>
            <person name="Rigali S."/>
        </authorList>
    </citation>
    <scope>NUCLEOTIDE SEQUENCE [LARGE SCALE GENOMIC DNA]</scope>
    <source>
        <strain evidence="1 2">MM109</strain>
    </source>
</reference>